<dbReference type="Proteomes" id="UP001054252">
    <property type="component" value="Unassembled WGS sequence"/>
</dbReference>
<comment type="caution">
    <text evidence="6">The sequence shown here is derived from an EMBL/GenBank/DDBJ whole genome shotgun (WGS) entry which is preliminary data.</text>
</comment>
<dbReference type="Gene3D" id="2.40.330.10">
    <property type="entry name" value="DNA-binding pseudobarrel domain"/>
    <property type="match status" value="1"/>
</dbReference>
<protein>
    <submittedName>
        <fullName evidence="6">Uncharacterized protein</fullName>
    </submittedName>
</protein>
<dbReference type="GO" id="GO:0003677">
    <property type="term" value="F:DNA binding"/>
    <property type="evidence" value="ECO:0007669"/>
    <property type="project" value="UniProtKB-KW"/>
</dbReference>
<keyword evidence="2" id="KW-0805">Transcription regulation</keyword>
<evidence type="ECO:0000256" key="4">
    <source>
        <dbReference type="ARBA" id="ARBA00023163"/>
    </source>
</evidence>
<evidence type="ECO:0000313" key="7">
    <source>
        <dbReference type="Proteomes" id="UP001054252"/>
    </source>
</evidence>
<proteinExistence type="predicted"/>
<sequence>MGDIVLTRALPGGAINTGVLSVSNRYDLARMPTIEGGHNSAVLIARDGRQEGVIHRFNFRMRAKGARAKQTLAGMKQFFDLHGLQAGDQITIYLVQEELKLLGRVIRPAVYSIDFERGPVV</sequence>
<keyword evidence="7" id="KW-1185">Reference proteome</keyword>
<dbReference type="InterPro" id="IPR015300">
    <property type="entry name" value="DNA-bd_pseudobarrel_sf"/>
</dbReference>
<reference evidence="6 7" key="1">
    <citation type="journal article" date="2021" name="Commun. Biol.">
        <title>The genome of Shorea leprosula (Dipterocarpaceae) highlights the ecological relevance of drought in aseasonal tropical rainforests.</title>
        <authorList>
            <person name="Ng K.K.S."/>
            <person name="Kobayashi M.J."/>
            <person name="Fawcett J.A."/>
            <person name="Hatakeyama M."/>
            <person name="Paape T."/>
            <person name="Ng C.H."/>
            <person name="Ang C.C."/>
            <person name="Tnah L.H."/>
            <person name="Lee C.T."/>
            <person name="Nishiyama T."/>
            <person name="Sese J."/>
            <person name="O'Brien M.J."/>
            <person name="Copetti D."/>
            <person name="Mohd Noor M.I."/>
            <person name="Ong R.C."/>
            <person name="Putra M."/>
            <person name="Sireger I.Z."/>
            <person name="Indrioko S."/>
            <person name="Kosugi Y."/>
            <person name="Izuno A."/>
            <person name="Isagi Y."/>
            <person name="Lee S.L."/>
            <person name="Shimizu K.K."/>
        </authorList>
    </citation>
    <scope>NUCLEOTIDE SEQUENCE [LARGE SCALE GENOMIC DNA]</scope>
    <source>
        <strain evidence="6">214</strain>
    </source>
</reference>
<keyword evidence="4" id="KW-0804">Transcription</keyword>
<organism evidence="6 7">
    <name type="scientific">Rubroshorea leprosula</name>
    <dbReference type="NCBI Taxonomy" id="152421"/>
    <lineage>
        <taxon>Eukaryota</taxon>
        <taxon>Viridiplantae</taxon>
        <taxon>Streptophyta</taxon>
        <taxon>Embryophyta</taxon>
        <taxon>Tracheophyta</taxon>
        <taxon>Spermatophyta</taxon>
        <taxon>Magnoliopsida</taxon>
        <taxon>eudicotyledons</taxon>
        <taxon>Gunneridae</taxon>
        <taxon>Pentapetalae</taxon>
        <taxon>rosids</taxon>
        <taxon>malvids</taxon>
        <taxon>Malvales</taxon>
        <taxon>Dipterocarpaceae</taxon>
        <taxon>Rubroshorea</taxon>
    </lineage>
</organism>
<evidence type="ECO:0000256" key="5">
    <source>
        <dbReference type="ARBA" id="ARBA00023242"/>
    </source>
</evidence>
<dbReference type="AlphaFoldDB" id="A0AAV5LIP8"/>
<accession>A0AAV5LIP8</accession>
<evidence type="ECO:0000256" key="2">
    <source>
        <dbReference type="ARBA" id="ARBA00023015"/>
    </source>
</evidence>
<dbReference type="EMBL" id="BPVZ01000121">
    <property type="protein sequence ID" value="GKV37234.1"/>
    <property type="molecule type" value="Genomic_DNA"/>
</dbReference>
<keyword evidence="5" id="KW-0539">Nucleus</keyword>
<keyword evidence="3" id="KW-0238">DNA-binding</keyword>
<dbReference type="GO" id="GO:0005634">
    <property type="term" value="C:nucleus"/>
    <property type="evidence" value="ECO:0007669"/>
    <property type="project" value="UniProtKB-SubCell"/>
</dbReference>
<evidence type="ECO:0000313" key="6">
    <source>
        <dbReference type="EMBL" id="GKV37234.1"/>
    </source>
</evidence>
<name>A0AAV5LIP8_9ROSI</name>
<comment type="subcellular location">
    <subcellularLocation>
        <location evidence="1">Nucleus</location>
    </subcellularLocation>
</comment>
<gene>
    <name evidence="6" type="ORF">SLEP1_g45291</name>
</gene>
<evidence type="ECO:0000256" key="1">
    <source>
        <dbReference type="ARBA" id="ARBA00004123"/>
    </source>
</evidence>
<evidence type="ECO:0000256" key="3">
    <source>
        <dbReference type="ARBA" id="ARBA00023125"/>
    </source>
</evidence>